<keyword evidence="2" id="KW-1133">Transmembrane helix</keyword>
<evidence type="ECO:0000259" key="3">
    <source>
        <dbReference type="PROSITE" id="PS50076"/>
    </source>
</evidence>
<dbReference type="InterPro" id="IPR036869">
    <property type="entry name" value="J_dom_sf"/>
</dbReference>
<dbReference type="Gene3D" id="1.10.287.110">
    <property type="entry name" value="DnaJ domain"/>
    <property type="match status" value="1"/>
</dbReference>
<dbReference type="WBParaSite" id="jg25288">
    <property type="protein sequence ID" value="jg25288"/>
    <property type="gene ID" value="jg25288"/>
</dbReference>
<feature type="domain" description="J" evidence="3">
    <location>
        <begin position="79"/>
        <end position="136"/>
    </location>
</feature>
<dbReference type="PROSITE" id="PS50076">
    <property type="entry name" value="DNAJ_2"/>
    <property type="match status" value="1"/>
</dbReference>
<keyword evidence="2" id="KW-0812">Transmembrane</keyword>
<evidence type="ECO:0000256" key="1">
    <source>
        <dbReference type="ARBA" id="ARBA00023186"/>
    </source>
</evidence>
<dbReference type="AlphaFoldDB" id="A0A915E2X7"/>
<dbReference type="CDD" id="cd06257">
    <property type="entry name" value="DnaJ"/>
    <property type="match status" value="1"/>
</dbReference>
<dbReference type="Proteomes" id="UP000887574">
    <property type="component" value="Unplaced"/>
</dbReference>
<dbReference type="InterPro" id="IPR001623">
    <property type="entry name" value="DnaJ_domain"/>
</dbReference>
<dbReference type="InterPro" id="IPR051938">
    <property type="entry name" value="Apopto_cytoskel_mod"/>
</dbReference>
<sequence>MSSLRFAKSVRVVASHAGGIEVGFSSRSHINVFCSCGKNLRVEKMNVPWLSHLVRKHFFTSCHGVRFNRQCYSTYKKRNPYEILGLKKGATQSEIKQAFYKMSKKFHPDVAGGDERSLRRFLEVQEAYDCIRDEKKSQPRNSASNRRLPKEVRRASHAESFMTKAGLFYDPWKEDALENTVHRKNVLIAALVLSFILVNVVFARSFSSRKVPPKTNAQNSSIVYDKNL</sequence>
<keyword evidence="4" id="KW-1185">Reference proteome</keyword>
<proteinExistence type="predicted"/>
<evidence type="ECO:0000256" key="2">
    <source>
        <dbReference type="SAM" id="Phobius"/>
    </source>
</evidence>
<organism evidence="4 5">
    <name type="scientific">Ditylenchus dipsaci</name>
    <dbReference type="NCBI Taxonomy" id="166011"/>
    <lineage>
        <taxon>Eukaryota</taxon>
        <taxon>Metazoa</taxon>
        <taxon>Ecdysozoa</taxon>
        <taxon>Nematoda</taxon>
        <taxon>Chromadorea</taxon>
        <taxon>Rhabditida</taxon>
        <taxon>Tylenchina</taxon>
        <taxon>Tylenchomorpha</taxon>
        <taxon>Sphaerularioidea</taxon>
        <taxon>Anguinidae</taxon>
        <taxon>Anguininae</taxon>
        <taxon>Ditylenchus</taxon>
    </lineage>
</organism>
<accession>A0A915E2X7</accession>
<reference evidence="5" key="1">
    <citation type="submission" date="2022-11" db="UniProtKB">
        <authorList>
            <consortium name="WormBaseParasite"/>
        </authorList>
    </citation>
    <scope>IDENTIFICATION</scope>
</reference>
<dbReference type="PANTHER" id="PTHR44145">
    <property type="entry name" value="DNAJ HOMOLOG SUBFAMILY A MEMBER 3, MITOCHONDRIAL"/>
    <property type="match status" value="1"/>
</dbReference>
<keyword evidence="1" id="KW-0143">Chaperone</keyword>
<feature type="transmembrane region" description="Helical" evidence="2">
    <location>
        <begin position="186"/>
        <end position="206"/>
    </location>
</feature>
<protein>
    <submittedName>
        <fullName evidence="5">J domain-containing protein</fullName>
    </submittedName>
</protein>
<name>A0A915E2X7_9BILA</name>
<dbReference type="Pfam" id="PF00226">
    <property type="entry name" value="DnaJ"/>
    <property type="match status" value="1"/>
</dbReference>
<evidence type="ECO:0000313" key="5">
    <source>
        <dbReference type="WBParaSite" id="jg25288"/>
    </source>
</evidence>
<dbReference type="SMART" id="SM00271">
    <property type="entry name" value="DnaJ"/>
    <property type="match status" value="1"/>
</dbReference>
<keyword evidence="2" id="KW-0472">Membrane</keyword>
<dbReference type="PRINTS" id="PR00625">
    <property type="entry name" value="JDOMAIN"/>
</dbReference>
<dbReference type="PANTHER" id="PTHR44145:SF3">
    <property type="entry name" value="DNAJ HOMOLOG SUBFAMILY A MEMBER 3, MITOCHONDRIAL"/>
    <property type="match status" value="1"/>
</dbReference>
<evidence type="ECO:0000313" key="4">
    <source>
        <dbReference type="Proteomes" id="UP000887574"/>
    </source>
</evidence>
<dbReference type="SUPFAM" id="SSF46565">
    <property type="entry name" value="Chaperone J-domain"/>
    <property type="match status" value="1"/>
</dbReference>